<dbReference type="PROSITE" id="PS51318">
    <property type="entry name" value="TAT"/>
    <property type="match status" value="1"/>
</dbReference>
<dbReference type="RefSeq" id="WP_073334107.1">
    <property type="nucleotide sequence ID" value="NZ_FQYO01000007.1"/>
</dbReference>
<dbReference type="Proteomes" id="UP000184292">
    <property type="component" value="Unassembled WGS sequence"/>
</dbReference>
<keyword evidence="5" id="KW-1185">Reference proteome</keyword>
<dbReference type="PANTHER" id="PTHR30290">
    <property type="entry name" value="PERIPLASMIC BINDING COMPONENT OF ABC TRANSPORTER"/>
    <property type="match status" value="1"/>
</dbReference>
<dbReference type="Pfam" id="PF00496">
    <property type="entry name" value="SBP_bac_5"/>
    <property type="match status" value="1"/>
</dbReference>
<dbReference type="GO" id="GO:0030288">
    <property type="term" value="C:outer membrane-bounded periplasmic space"/>
    <property type="evidence" value="ECO:0007669"/>
    <property type="project" value="UniProtKB-ARBA"/>
</dbReference>
<evidence type="ECO:0000256" key="1">
    <source>
        <dbReference type="ARBA" id="ARBA00004418"/>
    </source>
</evidence>
<dbReference type="STRING" id="1447782.SAMN05444417_3381"/>
<dbReference type="SUPFAM" id="SSF53850">
    <property type="entry name" value="Periplasmic binding protein-like II"/>
    <property type="match status" value="1"/>
</dbReference>
<comment type="similarity">
    <text evidence="2">Belongs to the bacterial solute-binding protein 5 family.</text>
</comment>
<evidence type="ECO:0000313" key="4">
    <source>
        <dbReference type="EMBL" id="SHJ26014.1"/>
    </source>
</evidence>
<sequence length="515" mass="55681">MRTRERTSGPGLSRRSLLKSGAGLAGLVAAGPGALWAQETPQEGGTLRIAMTADIQPQAILAGRGGNDAFRHNVFDTLTVLDSETGQPKGILATDWSSSEDGLTFTVTIRDDVTFHSGRPLTAEDVVFTLEQMKVPENASQMRPLVEQWTSIEATGEHEVTITSDSPVAPRVFDVFQLAVIVDQETFAGLQDGSEVIGTGPFRFEEWVPGASVRMVANEEYWGEGPYLDAVELNVINDPTAMANAIRGQVDLVLNLTPRDQIMFQGDPSVEVFEGAGGTFYPLGIDVTAAPFDNKALRQAIGYAIDRERIIDQVFDGAGETADVWWRTNEPGSTDEINHHYSYDPDRARELIAEAGAEGADVPMQVIGFGAVPAVYEIVQNNLRDVGLNPVGQVLETAAFDQGQTAGELGPVFMQIHGLQGFSAATLVDALPALRPNNPSKFDPPEYRALKDALQAAQDEEAYAAALGELAEFMLDEAFSHVLVKTTPLHLKTPQVHGLEFYNVGYLQLGQAWLG</sequence>
<dbReference type="InterPro" id="IPR006311">
    <property type="entry name" value="TAT_signal"/>
</dbReference>
<dbReference type="EMBL" id="FQYO01000007">
    <property type="protein sequence ID" value="SHJ26014.1"/>
    <property type="molecule type" value="Genomic_DNA"/>
</dbReference>
<dbReference type="GO" id="GO:1904680">
    <property type="term" value="F:peptide transmembrane transporter activity"/>
    <property type="evidence" value="ECO:0007669"/>
    <property type="project" value="TreeGrafter"/>
</dbReference>
<dbReference type="InterPro" id="IPR000914">
    <property type="entry name" value="SBP_5_dom"/>
</dbReference>
<evidence type="ECO:0000256" key="2">
    <source>
        <dbReference type="ARBA" id="ARBA00005695"/>
    </source>
</evidence>
<dbReference type="Gene3D" id="3.40.190.10">
    <property type="entry name" value="Periplasmic binding protein-like II"/>
    <property type="match status" value="1"/>
</dbReference>
<evidence type="ECO:0000313" key="5">
    <source>
        <dbReference type="Proteomes" id="UP000184292"/>
    </source>
</evidence>
<dbReference type="GO" id="GO:0015833">
    <property type="term" value="P:peptide transport"/>
    <property type="evidence" value="ECO:0007669"/>
    <property type="project" value="TreeGrafter"/>
</dbReference>
<dbReference type="PIRSF" id="PIRSF002741">
    <property type="entry name" value="MppA"/>
    <property type="match status" value="1"/>
</dbReference>
<comment type="subcellular location">
    <subcellularLocation>
        <location evidence="1">Periplasm</location>
    </subcellularLocation>
</comment>
<feature type="domain" description="Solute-binding protein family 5" evidence="3">
    <location>
        <begin position="88"/>
        <end position="415"/>
    </location>
</feature>
<evidence type="ECO:0000259" key="3">
    <source>
        <dbReference type="Pfam" id="PF00496"/>
    </source>
</evidence>
<name>A0A1M6HV63_9RHOB</name>
<dbReference type="InterPro" id="IPR030678">
    <property type="entry name" value="Peptide/Ni-bd"/>
</dbReference>
<accession>A0A1M6HV63</accession>
<dbReference type="AlphaFoldDB" id="A0A1M6HV63"/>
<reference evidence="4 5" key="1">
    <citation type="submission" date="2016-11" db="EMBL/GenBank/DDBJ databases">
        <authorList>
            <person name="Jaros S."/>
            <person name="Januszkiewicz K."/>
            <person name="Wedrychowicz H."/>
        </authorList>
    </citation>
    <scope>NUCLEOTIDE SEQUENCE [LARGE SCALE GENOMIC DNA]</scope>
    <source>
        <strain evidence="4 5">DSM 100565</strain>
    </source>
</reference>
<protein>
    <submittedName>
        <fullName evidence="4">Peptide/nickel transport system substrate-binding protein</fullName>
    </submittedName>
</protein>
<dbReference type="OrthoDB" id="9803988at2"/>
<dbReference type="Gene3D" id="3.10.105.10">
    <property type="entry name" value="Dipeptide-binding Protein, Domain 3"/>
    <property type="match status" value="1"/>
</dbReference>
<dbReference type="InterPro" id="IPR039424">
    <property type="entry name" value="SBP_5"/>
</dbReference>
<organism evidence="4 5">
    <name type="scientific">Wenxinia saemankumensis</name>
    <dbReference type="NCBI Taxonomy" id="1447782"/>
    <lineage>
        <taxon>Bacteria</taxon>
        <taxon>Pseudomonadati</taxon>
        <taxon>Pseudomonadota</taxon>
        <taxon>Alphaproteobacteria</taxon>
        <taxon>Rhodobacterales</taxon>
        <taxon>Roseobacteraceae</taxon>
        <taxon>Wenxinia</taxon>
    </lineage>
</organism>
<dbReference type="CDD" id="cd00995">
    <property type="entry name" value="PBP2_NikA_DppA_OppA_like"/>
    <property type="match status" value="1"/>
</dbReference>
<dbReference type="GO" id="GO:0043190">
    <property type="term" value="C:ATP-binding cassette (ABC) transporter complex"/>
    <property type="evidence" value="ECO:0007669"/>
    <property type="project" value="InterPro"/>
</dbReference>
<gene>
    <name evidence="4" type="ORF">SAMN05444417_3381</name>
</gene>
<proteinExistence type="inferred from homology"/>